<gene>
    <name evidence="2" type="ORF">M9799_17630</name>
</gene>
<dbReference type="Proteomes" id="UP001162800">
    <property type="component" value="Plasmid unnamed1"/>
</dbReference>
<dbReference type="EMBL" id="CP106882">
    <property type="protein sequence ID" value="UYG53756.1"/>
    <property type="molecule type" value="Genomic_DNA"/>
</dbReference>
<accession>A0ABY6GFA5</accession>
<keyword evidence="1" id="KW-0812">Transmembrane</keyword>
<organism evidence="2 3">
    <name type="scientific">Comamonas endophytica</name>
    <dbReference type="NCBI Taxonomy" id="2949090"/>
    <lineage>
        <taxon>Bacteria</taxon>
        <taxon>Pseudomonadati</taxon>
        <taxon>Pseudomonadota</taxon>
        <taxon>Betaproteobacteria</taxon>
        <taxon>Burkholderiales</taxon>
        <taxon>Comamonadaceae</taxon>
        <taxon>Comamonas</taxon>
    </lineage>
</organism>
<name>A0ABY6GFA5_9BURK</name>
<keyword evidence="1" id="KW-1133">Transmembrane helix</keyword>
<evidence type="ECO:0000313" key="3">
    <source>
        <dbReference type="Proteomes" id="UP001162800"/>
    </source>
</evidence>
<sequence length="159" mass="17532">MTHRRPLLAAGILMGAGMGGFVDGIVFHQILQWHNMLSGVLPPTNLVDAKINMVWDGLFHAAVWLMTFAGLWMLVRASGRSSMPWSPRLFWGAWFMGWGLFNFLEGGINHLILGIHHVNEYAPNPLAYDLVFQASGVALVLLGWLVRPSPTAAEAGRRG</sequence>
<proteinExistence type="predicted"/>
<keyword evidence="3" id="KW-1185">Reference proteome</keyword>
<keyword evidence="2" id="KW-0614">Plasmid</keyword>
<feature type="transmembrane region" description="Helical" evidence="1">
    <location>
        <begin position="7"/>
        <end position="31"/>
    </location>
</feature>
<dbReference type="RefSeq" id="WP_231044936.1">
    <property type="nucleotide sequence ID" value="NZ_CP106882.1"/>
</dbReference>
<evidence type="ECO:0000256" key="1">
    <source>
        <dbReference type="SAM" id="Phobius"/>
    </source>
</evidence>
<feature type="transmembrane region" description="Helical" evidence="1">
    <location>
        <begin position="89"/>
        <end position="113"/>
    </location>
</feature>
<dbReference type="Pfam" id="PF10002">
    <property type="entry name" value="DUF2243"/>
    <property type="match status" value="1"/>
</dbReference>
<evidence type="ECO:0000313" key="2">
    <source>
        <dbReference type="EMBL" id="UYG53756.1"/>
    </source>
</evidence>
<feature type="transmembrane region" description="Helical" evidence="1">
    <location>
        <begin position="58"/>
        <end position="77"/>
    </location>
</feature>
<protein>
    <submittedName>
        <fullName evidence="2">DUF2243 domain-containing protein</fullName>
    </submittedName>
</protein>
<reference evidence="2" key="1">
    <citation type="submission" date="2022-09" db="EMBL/GenBank/DDBJ databases">
        <title>The complete genome of Acidovorax sp. 5MLIR.</title>
        <authorList>
            <person name="Liu L."/>
            <person name="Yue J."/>
            <person name="Yang F."/>
            <person name="Yuan J."/>
            <person name="Li L."/>
        </authorList>
    </citation>
    <scope>NUCLEOTIDE SEQUENCE</scope>
    <source>
        <strain evidence="2">5MLIR</strain>
        <plasmid evidence="2">unnamed1</plasmid>
    </source>
</reference>
<keyword evidence="1" id="KW-0472">Membrane</keyword>
<dbReference type="InterPro" id="IPR018719">
    <property type="entry name" value="DUF2243_membrane"/>
</dbReference>
<feature type="transmembrane region" description="Helical" evidence="1">
    <location>
        <begin position="125"/>
        <end position="146"/>
    </location>
</feature>
<geneLocation type="plasmid" evidence="2 3">
    <name>unnamed1</name>
</geneLocation>